<accession>A0A1M7A789</accession>
<dbReference type="SUPFAM" id="SSF102114">
    <property type="entry name" value="Radical SAM enzymes"/>
    <property type="match status" value="1"/>
</dbReference>
<dbReference type="SFLD" id="SFLDS00029">
    <property type="entry name" value="Radical_SAM"/>
    <property type="match status" value="1"/>
</dbReference>
<proteinExistence type="predicted"/>
<evidence type="ECO:0000256" key="3">
    <source>
        <dbReference type="ARBA" id="ARBA00023004"/>
    </source>
</evidence>
<reference evidence="7 8" key="1">
    <citation type="submission" date="2016-11" db="EMBL/GenBank/DDBJ databases">
        <authorList>
            <person name="Jaros S."/>
            <person name="Januszkiewicz K."/>
            <person name="Wedrychowicz H."/>
        </authorList>
    </citation>
    <scope>NUCLEOTIDE SEQUENCE [LARGE SCALE GENOMIC DNA]</scope>
    <source>
        <strain evidence="7 8">DSM 15929</strain>
    </source>
</reference>
<keyword evidence="1 5" id="KW-0949">S-adenosyl-L-methionine</keyword>
<dbReference type="GO" id="GO:0016829">
    <property type="term" value="F:lyase activity"/>
    <property type="evidence" value="ECO:0007669"/>
    <property type="project" value="UniProtKB-KW"/>
</dbReference>
<dbReference type="PANTHER" id="PTHR43075">
    <property type="entry name" value="FORMATE LYASE ACTIVATING ENZYME, PUTATIVE (AFU_ORTHOLOGUE AFUA_2G15630)-RELATED"/>
    <property type="match status" value="1"/>
</dbReference>
<protein>
    <submittedName>
        <fullName evidence="7">Putative pyruvate formate lyase activating enzyme</fullName>
    </submittedName>
</protein>
<dbReference type="Pfam" id="PF04055">
    <property type="entry name" value="Radical_SAM"/>
    <property type="match status" value="1"/>
</dbReference>
<dbReference type="InterPro" id="IPR013785">
    <property type="entry name" value="Aldolase_TIM"/>
</dbReference>
<feature type="binding site" evidence="5">
    <location>
        <position position="76"/>
    </location>
    <ligand>
        <name>[4Fe-4S] cluster</name>
        <dbReference type="ChEBI" id="CHEBI:49883"/>
        <note>4Fe-4S-S-AdoMet</note>
    </ligand>
</feature>
<feature type="domain" description="Radical SAM core" evidence="6">
    <location>
        <begin position="64"/>
        <end position="179"/>
    </location>
</feature>
<sequence length="305" mass="34430">MNINPINEAEYYRDCTLCPRNCHANRSEGKTGYCRAGAGITAARAALHYWEEPCISGTRGSGTVFFSGCSLGCVYCQNYDISRNQAGKVISIDRLADIFLEMQEQKALNINLVTPSHYVPSIVKAIEKGKAKGLCIPVVYNSSGYESVEILKLLEGSVDIYLPDFKYFDQELSYRYSGCRDYFEIASQSLKEMVRQTGEAVLEENIMKKGVIVRHLLLPGGLSDSKKVIKYLYNTYRDTIYISIMNQYTPLEQVKEYPEINRRVTKKEYEALVDYALDLGVENGFIQEGETASESFIPAFDYQGI</sequence>
<comment type="cofactor">
    <cofactor evidence="5">
        <name>[4Fe-4S] cluster</name>
        <dbReference type="ChEBI" id="CHEBI:49883"/>
    </cofactor>
    <text evidence="5">Binds 1 [4Fe-4S] cluster. The cluster is coordinated with 3 cysteines and an exchangeable S-adenosyl-L-methionine.</text>
</comment>
<keyword evidence="4 5" id="KW-0411">Iron-sulfur</keyword>
<keyword evidence="3 5" id="KW-0408">Iron</keyword>
<evidence type="ECO:0000259" key="6">
    <source>
        <dbReference type="Pfam" id="PF04055"/>
    </source>
</evidence>
<keyword evidence="2 5" id="KW-0479">Metal-binding</keyword>
<feature type="binding site" evidence="5">
    <location>
        <position position="73"/>
    </location>
    <ligand>
        <name>[4Fe-4S] cluster</name>
        <dbReference type="ChEBI" id="CHEBI:49883"/>
        <note>4Fe-4S-S-AdoMet</note>
    </ligand>
</feature>
<evidence type="ECO:0000256" key="2">
    <source>
        <dbReference type="ARBA" id="ARBA00022723"/>
    </source>
</evidence>
<dbReference type="PANTHER" id="PTHR43075:SF1">
    <property type="entry name" value="FORMATE LYASE ACTIVATING ENZYME, PUTATIVE (AFU_ORTHOLOGUE AFUA_2G15630)-RELATED"/>
    <property type="match status" value="1"/>
</dbReference>
<gene>
    <name evidence="7" type="ORF">SAMN02745136_04774</name>
</gene>
<evidence type="ECO:0000313" key="8">
    <source>
        <dbReference type="Proteomes" id="UP000184386"/>
    </source>
</evidence>
<dbReference type="RefSeq" id="WP_073279603.1">
    <property type="nucleotide sequence ID" value="NZ_FRAC01000031.1"/>
</dbReference>
<dbReference type="InterPro" id="IPR007197">
    <property type="entry name" value="rSAM"/>
</dbReference>
<dbReference type="SFLD" id="SFLDG01099">
    <property type="entry name" value="Uncharacterised_Radical_SAM_Su"/>
    <property type="match status" value="1"/>
</dbReference>
<dbReference type="InterPro" id="IPR058240">
    <property type="entry name" value="rSAM_sf"/>
</dbReference>
<dbReference type="InterPro" id="IPR040085">
    <property type="entry name" value="MJ0674-like"/>
</dbReference>
<keyword evidence="8" id="KW-1185">Reference proteome</keyword>
<dbReference type="Proteomes" id="UP000184386">
    <property type="component" value="Unassembled WGS sequence"/>
</dbReference>
<name>A0A1M7A789_9FIRM</name>
<dbReference type="EMBL" id="FRAC01000031">
    <property type="protein sequence ID" value="SHL38506.1"/>
    <property type="molecule type" value="Genomic_DNA"/>
</dbReference>
<evidence type="ECO:0000313" key="7">
    <source>
        <dbReference type="EMBL" id="SHL38506.1"/>
    </source>
</evidence>
<dbReference type="GO" id="GO:0051536">
    <property type="term" value="F:iron-sulfur cluster binding"/>
    <property type="evidence" value="ECO:0007669"/>
    <property type="project" value="UniProtKB-KW"/>
</dbReference>
<organism evidence="7 8">
    <name type="scientific">Anaerocolumna jejuensis DSM 15929</name>
    <dbReference type="NCBI Taxonomy" id="1121322"/>
    <lineage>
        <taxon>Bacteria</taxon>
        <taxon>Bacillati</taxon>
        <taxon>Bacillota</taxon>
        <taxon>Clostridia</taxon>
        <taxon>Lachnospirales</taxon>
        <taxon>Lachnospiraceae</taxon>
        <taxon>Anaerocolumna</taxon>
    </lineage>
</organism>
<dbReference type="InterPro" id="IPR016431">
    <property type="entry name" value="Pyrv-formate_lyase-activ_prd"/>
</dbReference>
<evidence type="ECO:0000256" key="1">
    <source>
        <dbReference type="ARBA" id="ARBA00022691"/>
    </source>
</evidence>
<dbReference type="Gene3D" id="3.20.20.70">
    <property type="entry name" value="Aldolase class I"/>
    <property type="match status" value="1"/>
</dbReference>
<feature type="binding site" evidence="5">
    <location>
        <position position="69"/>
    </location>
    <ligand>
        <name>[4Fe-4S] cluster</name>
        <dbReference type="ChEBI" id="CHEBI:49883"/>
        <note>4Fe-4S-S-AdoMet</note>
    </ligand>
</feature>
<evidence type="ECO:0000256" key="5">
    <source>
        <dbReference type="PIRSR" id="PIRSR004869-50"/>
    </source>
</evidence>
<dbReference type="GO" id="GO:0046872">
    <property type="term" value="F:metal ion binding"/>
    <property type="evidence" value="ECO:0007669"/>
    <property type="project" value="UniProtKB-KW"/>
</dbReference>
<dbReference type="AlphaFoldDB" id="A0A1M7A789"/>
<evidence type="ECO:0000256" key="4">
    <source>
        <dbReference type="ARBA" id="ARBA00023014"/>
    </source>
</evidence>
<dbReference type="PIRSF" id="PIRSF004869">
    <property type="entry name" value="PflX_prd"/>
    <property type="match status" value="1"/>
</dbReference>
<dbReference type="OrthoDB" id="9781783at2"/>
<keyword evidence="7" id="KW-0456">Lyase</keyword>
<keyword evidence="7" id="KW-0670">Pyruvate</keyword>